<gene>
    <name evidence="8" type="ORF">N0V83_000287</name>
</gene>
<dbReference type="GO" id="GO:0006351">
    <property type="term" value="P:DNA-templated transcription"/>
    <property type="evidence" value="ECO:0007669"/>
    <property type="project" value="InterPro"/>
</dbReference>
<proteinExistence type="predicted"/>
<dbReference type="GO" id="GO:0000981">
    <property type="term" value="F:DNA-binding transcription factor activity, RNA polymerase II-specific"/>
    <property type="evidence" value="ECO:0007669"/>
    <property type="project" value="TreeGrafter"/>
</dbReference>
<dbReference type="GO" id="GO:0005634">
    <property type="term" value="C:nucleus"/>
    <property type="evidence" value="ECO:0007669"/>
    <property type="project" value="UniProtKB-SubCell"/>
</dbReference>
<dbReference type="InterPro" id="IPR007219">
    <property type="entry name" value="XnlR_reg_dom"/>
</dbReference>
<dbReference type="Gene3D" id="3.30.110.70">
    <property type="entry name" value="Hypothetical protein apc22750. Chain B"/>
    <property type="match status" value="1"/>
</dbReference>
<dbReference type="PANTHER" id="PTHR31845">
    <property type="entry name" value="FINGER DOMAIN PROTEIN, PUTATIVE-RELATED"/>
    <property type="match status" value="1"/>
</dbReference>
<dbReference type="Proteomes" id="UP001140560">
    <property type="component" value="Unassembled WGS sequence"/>
</dbReference>
<evidence type="ECO:0000313" key="8">
    <source>
        <dbReference type="EMBL" id="KAJ4377462.1"/>
    </source>
</evidence>
<feature type="region of interest" description="Disordered" evidence="6">
    <location>
        <begin position="476"/>
        <end position="515"/>
    </location>
</feature>
<reference evidence="8" key="1">
    <citation type="submission" date="2022-10" db="EMBL/GenBank/DDBJ databases">
        <title>Tapping the CABI collections for fungal endophytes: first genome assemblies for Collariella, Neodidymelliopsis, Ascochyta clinopodiicola, Didymella pomorum, Didymosphaeria variabile, Neocosmospora piperis and Neocucurbitaria cava.</title>
        <authorList>
            <person name="Hill R."/>
        </authorList>
    </citation>
    <scope>NUCLEOTIDE SEQUENCE</scope>
    <source>
        <strain evidence="8">IMI 356814</strain>
    </source>
</reference>
<evidence type="ECO:0000256" key="3">
    <source>
        <dbReference type="ARBA" id="ARBA00023125"/>
    </source>
</evidence>
<accession>A0A9W8YJK1</accession>
<dbReference type="EMBL" id="JAPEUY010000001">
    <property type="protein sequence ID" value="KAJ4377462.1"/>
    <property type="molecule type" value="Genomic_DNA"/>
</dbReference>
<dbReference type="OrthoDB" id="5226580at2759"/>
<evidence type="ECO:0000256" key="2">
    <source>
        <dbReference type="ARBA" id="ARBA00023015"/>
    </source>
</evidence>
<keyword evidence="2" id="KW-0805">Transcription regulation</keyword>
<comment type="caution">
    <text evidence="8">The sequence shown here is derived from an EMBL/GenBank/DDBJ whole genome shotgun (WGS) entry which is preliminary data.</text>
</comment>
<dbReference type="SUPFAM" id="SSF117782">
    <property type="entry name" value="YbjQ-like"/>
    <property type="match status" value="1"/>
</dbReference>
<evidence type="ECO:0000313" key="9">
    <source>
        <dbReference type="Proteomes" id="UP001140560"/>
    </source>
</evidence>
<organism evidence="8 9">
    <name type="scientific">Neocucurbitaria cava</name>
    <dbReference type="NCBI Taxonomy" id="798079"/>
    <lineage>
        <taxon>Eukaryota</taxon>
        <taxon>Fungi</taxon>
        <taxon>Dikarya</taxon>
        <taxon>Ascomycota</taxon>
        <taxon>Pezizomycotina</taxon>
        <taxon>Dothideomycetes</taxon>
        <taxon>Pleosporomycetidae</taxon>
        <taxon>Pleosporales</taxon>
        <taxon>Pleosporineae</taxon>
        <taxon>Cucurbitariaceae</taxon>
        <taxon>Neocucurbitaria</taxon>
    </lineage>
</organism>
<dbReference type="Pfam" id="PF01906">
    <property type="entry name" value="YbjQ_1"/>
    <property type="match status" value="1"/>
</dbReference>
<sequence>MCKGQSTSSSTRLPHDDIHFPMVALEQQVQDLLRLQRSGPVVQQPLPEESATGTSASTSPDQDGDVIDEDIVSIEKADTLVEVYKTDMMPHFPFVILAPRTTASELRYTKSFLFLAILSVACFHDLNTQDKLCHRFKYMVSEKVLLGGDDCLQLEYLQGLLIVLAWNQYHGRSKYYSQYLQLAISLAVDMRLDRKPIRPKPATAGTKRDPIAEKVGIQPWGPEEQRAAAGVFYISSTISKLLDKMNTFLCTPTIEDGCSSLQEKAEYRTDTDLYHVIRLQRIIENIDKLAKSPDSDTDAQAAYLQVRSELEDFRVHLCSDVSDSHLLFMQFHIAKLFLYQVAFFERNLQHSPALHLNILCEGLEGAKSFLDLYLWLPPKSEMALTNSEWIQLSFGVTLAAKFAIVSREPNVETHTRDLRQRLNIDSVFRHLALRIGALVGRSGEGNKQKDIFFHYEQRVRKIQKWYERMLRATGAESPVSQSVTLQPAGSGHEHISPSHHQTTPSGQSSTTPSRVPVSVTFSHQQPQGFATAQDYVNELIPPTPEQQVPYEAPMGTVGMAPMSGYQQYTYKPLPSNLSTTLKTSAKMLTNRRSTMMVPPNRMPSWHPQSKPFPPPNTVPIYPLTFDNNTPEVPQSRTPAILTSTTSALPGHRILRVLGTAHGTTSATRKDTKSFIKNIASSFSGGGSSWGEPKGVTALVYQVRDQAVERMVKEAVAKGANAVVGMEIRESEMMGCVVVSVTGTACWVEKVIEREGKRDSAQDAADPFQ</sequence>
<dbReference type="InterPro" id="IPR002765">
    <property type="entry name" value="UPF0145_YbjQ-like"/>
</dbReference>
<dbReference type="GO" id="GO:0000976">
    <property type="term" value="F:transcription cis-regulatory region binding"/>
    <property type="evidence" value="ECO:0007669"/>
    <property type="project" value="TreeGrafter"/>
</dbReference>
<dbReference type="Pfam" id="PF04082">
    <property type="entry name" value="Fungal_trans"/>
    <property type="match status" value="1"/>
</dbReference>
<dbReference type="CDD" id="cd12148">
    <property type="entry name" value="fungal_TF_MHR"/>
    <property type="match status" value="1"/>
</dbReference>
<feature type="region of interest" description="Disordered" evidence="6">
    <location>
        <begin position="44"/>
        <end position="65"/>
    </location>
</feature>
<dbReference type="AlphaFoldDB" id="A0A9W8YJK1"/>
<feature type="compositionally biased region" description="Low complexity" evidence="6">
    <location>
        <begin position="50"/>
        <end position="59"/>
    </location>
</feature>
<evidence type="ECO:0000259" key="7">
    <source>
        <dbReference type="Pfam" id="PF04082"/>
    </source>
</evidence>
<feature type="compositionally biased region" description="Polar residues" evidence="6">
    <location>
        <begin position="478"/>
        <end position="487"/>
    </location>
</feature>
<dbReference type="InterPro" id="IPR051089">
    <property type="entry name" value="prtT"/>
</dbReference>
<feature type="compositionally biased region" description="Low complexity" evidence="6">
    <location>
        <begin position="498"/>
        <end position="515"/>
    </location>
</feature>
<feature type="domain" description="Xylanolytic transcriptional activator regulatory" evidence="7">
    <location>
        <begin position="101"/>
        <end position="233"/>
    </location>
</feature>
<evidence type="ECO:0000256" key="1">
    <source>
        <dbReference type="ARBA" id="ARBA00004123"/>
    </source>
</evidence>
<keyword evidence="4" id="KW-0804">Transcription</keyword>
<protein>
    <recommendedName>
        <fullName evidence="7">Xylanolytic transcriptional activator regulatory domain-containing protein</fullName>
    </recommendedName>
</protein>
<evidence type="ECO:0000256" key="4">
    <source>
        <dbReference type="ARBA" id="ARBA00023163"/>
    </source>
</evidence>
<evidence type="ECO:0000256" key="5">
    <source>
        <dbReference type="ARBA" id="ARBA00023242"/>
    </source>
</evidence>
<comment type="subcellular location">
    <subcellularLocation>
        <location evidence="1">Nucleus</location>
    </subcellularLocation>
</comment>
<dbReference type="InterPro" id="IPR035439">
    <property type="entry name" value="UPF0145_dom_sf"/>
</dbReference>
<keyword evidence="3" id="KW-0238">DNA-binding</keyword>
<evidence type="ECO:0000256" key="6">
    <source>
        <dbReference type="SAM" id="MobiDB-lite"/>
    </source>
</evidence>
<keyword evidence="5" id="KW-0539">Nucleus</keyword>
<dbReference type="PANTHER" id="PTHR31845:SF37">
    <property type="entry name" value="TRANSCRIPTION FACTOR DOMAIN-CONTAINING PROTEIN"/>
    <property type="match status" value="1"/>
</dbReference>
<keyword evidence="9" id="KW-1185">Reference proteome</keyword>
<dbReference type="GO" id="GO:0008270">
    <property type="term" value="F:zinc ion binding"/>
    <property type="evidence" value="ECO:0007669"/>
    <property type="project" value="InterPro"/>
</dbReference>
<name>A0A9W8YJK1_9PLEO</name>